<dbReference type="OrthoDB" id="5836119at2759"/>
<evidence type="ECO:0000313" key="2">
    <source>
        <dbReference type="EMBL" id="RDY12826.1"/>
    </source>
</evidence>
<dbReference type="STRING" id="157652.A0A371ICR8"/>
<sequence length="202" mass="23322">MDKIGGLLSDSFEFRWEVKSNRVIRPKDRKNGLGQNLSRVREKEYKEPWDYYSNYPVTLPLRRPYSRNPATAGGQNVNVNSKPPGGSKDVEKPCKLNELPPGFMGKMLLPEEARELDKEVKQIIKEKEEVVYNKDFEKYKTPPHQKEKNSVTAGELRDREMDLRYVVAPLKCPGRNDVPALLPKPAQFLAFGPFRHSPKLRR</sequence>
<evidence type="ECO:0000313" key="3">
    <source>
        <dbReference type="Proteomes" id="UP000257109"/>
    </source>
</evidence>
<feature type="region of interest" description="Disordered" evidence="1">
    <location>
        <begin position="66"/>
        <end position="92"/>
    </location>
</feature>
<proteinExistence type="predicted"/>
<dbReference type="Proteomes" id="UP000257109">
    <property type="component" value="Unassembled WGS sequence"/>
</dbReference>
<organism evidence="2 3">
    <name type="scientific">Mucuna pruriens</name>
    <name type="common">Velvet bean</name>
    <name type="synonym">Dolichos pruriens</name>
    <dbReference type="NCBI Taxonomy" id="157652"/>
    <lineage>
        <taxon>Eukaryota</taxon>
        <taxon>Viridiplantae</taxon>
        <taxon>Streptophyta</taxon>
        <taxon>Embryophyta</taxon>
        <taxon>Tracheophyta</taxon>
        <taxon>Spermatophyta</taxon>
        <taxon>Magnoliopsida</taxon>
        <taxon>eudicotyledons</taxon>
        <taxon>Gunneridae</taxon>
        <taxon>Pentapetalae</taxon>
        <taxon>rosids</taxon>
        <taxon>fabids</taxon>
        <taxon>Fabales</taxon>
        <taxon>Fabaceae</taxon>
        <taxon>Papilionoideae</taxon>
        <taxon>50 kb inversion clade</taxon>
        <taxon>NPAAA clade</taxon>
        <taxon>indigoferoid/millettioid clade</taxon>
        <taxon>Phaseoleae</taxon>
        <taxon>Mucuna</taxon>
    </lineage>
</organism>
<evidence type="ECO:0000256" key="1">
    <source>
        <dbReference type="SAM" id="MobiDB-lite"/>
    </source>
</evidence>
<accession>A0A371ICR8</accession>
<name>A0A371ICR8_MUCPR</name>
<comment type="caution">
    <text evidence="2">The sequence shown here is derived from an EMBL/GenBank/DDBJ whole genome shotgun (WGS) entry which is preliminary data.</text>
</comment>
<dbReference type="AlphaFoldDB" id="A0A371ICR8"/>
<feature type="non-terminal residue" evidence="2">
    <location>
        <position position="202"/>
    </location>
</feature>
<feature type="non-terminal residue" evidence="2">
    <location>
        <position position="1"/>
    </location>
</feature>
<reference evidence="2" key="1">
    <citation type="submission" date="2018-05" db="EMBL/GenBank/DDBJ databases">
        <title>Draft genome of Mucuna pruriens seed.</title>
        <authorList>
            <person name="Nnadi N.E."/>
            <person name="Vos R."/>
            <person name="Hasami M.H."/>
            <person name="Devisetty U.K."/>
            <person name="Aguiy J.C."/>
        </authorList>
    </citation>
    <scope>NUCLEOTIDE SEQUENCE [LARGE SCALE GENOMIC DNA]</scope>
    <source>
        <strain evidence="2">JCA_2017</strain>
    </source>
</reference>
<gene>
    <name evidence="2" type="ORF">CR513_02327</name>
</gene>
<protein>
    <submittedName>
        <fullName evidence="2">Uncharacterized protein</fullName>
    </submittedName>
</protein>
<dbReference type="EMBL" id="QJKJ01000396">
    <property type="protein sequence ID" value="RDY12826.1"/>
    <property type="molecule type" value="Genomic_DNA"/>
</dbReference>
<keyword evidence="3" id="KW-1185">Reference proteome</keyword>